<dbReference type="AlphaFoldDB" id="A0AA88JBY0"/>
<dbReference type="SUPFAM" id="SSF51197">
    <property type="entry name" value="Clavaminate synthase-like"/>
    <property type="match status" value="1"/>
</dbReference>
<evidence type="ECO:0000256" key="4">
    <source>
        <dbReference type="ARBA" id="ARBA00023004"/>
    </source>
</evidence>
<evidence type="ECO:0000256" key="5">
    <source>
        <dbReference type="RuleBase" id="RU003682"/>
    </source>
</evidence>
<dbReference type="InterPro" id="IPR027443">
    <property type="entry name" value="IPNS-like_sf"/>
</dbReference>
<dbReference type="EMBL" id="BTGU01000339">
    <property type="protein sequence ID" value="GMN66576.1"/>
    <property type="molecule type" value="Genomic_DNA"/>
</dbReference>
<evidence type="ECO:0000259" key="6">
    <source>
        <dbReference type="PROSITE" id="PS51471"/>
    </source>
</evidence>
<keyword evidence="2 5" id="KW-0479">Metal-binding</keyword>
<keyword evidence="5" id="KW-0560">Oxidoreductase</keyword>
<proteinExistence type="inferred from homology"/>
<comment type="similarity">
    <text evidence="1 5">Belongs to the iron/ascorbate-dependent oxidoreductase family.</text>
</comment>
<dbReference type="Proteomes" id="UP001187192">
    <property type="component" value="Unassembled WGS sequence"/>
</dbReference>
<dbReference type="Pfam" id="PF03171">
    <property type="entry name" value="2OG-FeII_Oxy"/>
    <property type="match status" value="1"/>
</dbReference>
<evidence type="ECO:0000256" key="2">
    <source>
        <dbReference type="ARBA" id="ARBA00022723"/>
    </source>
</evidence>
<dbReference type="PANTHER" id="PTHR47991">
    <property type="entry name" value="OXOGLUTARATE/IRON-DEPENDENT DIOXYGENASE"/>
    <property type="match status" value="1"/>
</dbReference>
<dbReference type="Pfam" id="PF14226">
    <property type="entry name" value="DIOX_N"/>
    <property type="match status" value="1"/>
</dbReference>
<name>A0AA88JBY0_FICCA</name>
<feature type="domain" description="Fe2OG dioxygenase" evidence="6">
    <location>
        <begin position="191"/>
        <end position="291"/>
    </location>
</feature>
<evidence type="ECO:0000313" key="8">
    <source>
        <dbReference type="Proteomes" id="UP001187192"/>
    </source>
</evidence>
<sequence>MGSVPRTVQELAAKEEEIPQNYLHKEGDGGAPNAPPMDVPVVDIALLSSSSEELQKLCSALNTWGCFQAINHGMSPEFLNRIREITKQFFHLPFEEKQKYWREDNDIEGYGNDMVLSEQQKLDWTDRLYLLIYPEDQRKLRFWPENPRSFRSTLHEYSLKLKSISVVVLKAMARSLNLAENCFVDQYGERSKLYARFNFYPKCPRPDLVLGTKPHADGVGITLLLQDESVEGLQFLKDDKWYRAPIIPEAVLINVGDQAEISSNGMFKSPVHRVVTNAERERISLAVFYVPDAEKDIEPFEELIDDSRPRLYRKVKNYVDIYFQYYQKGRRPIEAARLEV</sequence>
<reference evidence="7" key="1">
    <citation type="submission" date="2023-07" db="EMBL/GenBank/DDBJ databases">
        <title>draft genome sequence of fig (Ficus carica).</title>
        <authorList>
            <person name="Takahashi T."/>
            <person name="Nishimura K."/>
        </authorList>
    </citation>
    <scope>NUCLEOTIDE SEQUENCE</scope>
</reference>
<gene>
    <name evidence="7" type="ORF">TIFTF001_035635</name>
</gene>
<protein>
    <recommendedName>
        <fullName evidence="6">Fe2OG dioxygenase domain-containing protein</fullName>
    </recommendedName>
</protein>
<dbReference type="InterPro" id="IPR005123">
    <property type="entry name" value="Oxoglu/Fe-dep_dioxygenase_dom"/>
</dbReference>
<keyword evidence="3" id="KW-0847">Vitamin C</keyword>
<keyword evidence="4 5" id="KW-0408">Iron</keyword>
<dbReference type="GO" id="GO:0016491">
    <property type="term" value="F:oxidoreductase activity"/>
    <property type="evidence" value="ECO:0007669"/>
    <property type="project" value="UniProtKB-KW"/>
</dbReference>
<dbReference type="InterPro" id="IPR044861">
    <property type="entry name" value="IPNS-like_FE2OG_OXY"/>
</dbReference>
<dbReference type="PROSITE" id="PS51471">
    <property type="entry name" value="FE2OG_OXY"/>
    <property type="match status" value="1"/>
</dbReference>
<evidence type="ECO:0000256" key="1">
    <source>
        <dbReference type="ARBA" id="ARBA00008056"/>
    </source>
</evidence>
<dbReference type="FunFam" id="2.60.120.330:FF:000018">
    <property type="entry name" value="2-oxoglutarate (2OG) and Fe(II)-dependent oxygenase superfamily protein"/>
    <property type="match status" value="1"/>
</dbReference>
<accession>A0AA88JBY0</accession>
<dbReference type="Gene3D" id="2.60.120.330">
    <property type="entry name" value="B-lactam Antibiotic, Isopenicillin N Synthase, Chain"/>
    <property type="match status" value="1"/>
</dbReference>
<evidence type="ECO:0000256" key="3">
    <source>
        <dbReference type="ARBA" id="ARBA00022896"/>
    </source>
</evidence>
<keyword evidence="8" id="KW-1185">Reference proteome</keyword>
<dbReference type="GO" id="GO:0046872">
    <property type="term" value="F:metal ion binding"/>
    <property type="evidence" value="ECO:0007669"/>
    <property type="project" value="UniProtKB-KW"/>
</dbReference>
<dbReference type="GO" id="GO:0031418">
    <property type="term" value="F:L-ascorbic acid binding"/>
    <property type="evidence" value="ECO:0007669"/>
    <property type="project" value="UniProtKB-KW"/>
</dbReference>
<dbReference type="InterPro" id="IPR026992">
    <property type="entry name" value="DIOX_N"/>
</dbReference>
<organism evidence="7 8">
    <name type="scientific">Ficus carica</name>
    <name type="common">Common fig</name>
    <dbReference type="NCBI Taxonomy" id="3494"/>
    <lineage>
        <taxon>Eukaryota</taxon>
        <taxon>Viridiplantae</taxon>
        <taxon>Streptophyta</taxon>
        <taxon>Embryophyta</taxon>
        <taxon>Tracheophyta</taxon>
        <taxon>Spermatophyta</taxon>
        <taxon>Magnoliopsida</taxon>
        <taxon>eudicotyledons</taxon>
        <taxon>Gunneridae</taxon>
        <taxon>Pentapetalae</taxon>
        <taxon>rosids</taxon>
        <taxon>fabids</taxon>
        <taxon>Rosales</taxon>
        <taxon>Moraceae</taxon>
        <taxon>Ficeae</taxon>
        <taxon>Ficus</taxon>
    </lineage>
</organism>
<comment type="caution">
    <text evidence="7">The sequence shown here is derived from an EMBL/GenBank/DDBJ whole genome shotgun (WGS) entry which is preliminary data.</text>
</comment>
<evidence type="ECO:0000313" key="7">
    <source>
        <dbReference type="EMBL" id="GMN66576.1"/>
    </source>
</evidence>
<dbReference type="InterPro" id="IPR050295">
    <property type="entry name" value="Plant_2OG-oxidoreductases"/>
</dbReference>